<dbReference type="CDD" id="cd09597">
    <property type="entry name" value="M4_TLP"/>
    <property type="match status" value="1"/>
</dbReference>
<keyword evidence="5 9" id="KW-0378">Hydrolase</keyword>
<dbReference type="Proteomes" id="UP000636793">
    <property type="component" value="Unassembled WGS sequence"/>
</dbReference>
<dbReference type="GO" id="GO:0006508">
    <property type="term" value="P:proteolysis"/>
    <property type="evidence" value="ECO:0007669"/>
    <property type="project" value="UniProtKB-KW"/>
</dbReference>
<dbReference type="InterPro" id="IPR050728">
    <property type="entry name" value="Zinc_Metalloprotease_M4"/>
</dbReference>
<keyword evidence="6 9" id="KW-0862">Zinc</keyword>
<dbReference type="InterPro" id="IPR011096">
    <property type="entry name" value="FTP_domain"/>
</dbReference>
<protein>
    <recommendedName>
        <fullName evidence="9">Neutral metalloproteinase</fullName>
        <ecNumber evidence="9">3.4.24.-</ecNumber>
    </recommendedName>
</protein>
<comment type="cofactor">
    <cofactor evidence="9">
        <name>Zn(2+)</name>
        <dbReference type="ChEBI" id="CHEBI:29105"/>
    </cofactor>
</comment>
<dbReference type="PANTHER" id="PTHR33794">
    <property type="entry name" value="BACILLOLYSIN"/>
    <property type="match status" value="1"/>
</dbReference>
<evidence type="ECO:0000256" key="7">
    <source>
        <dbReference type="ARBA" id="ARBA00023049"/>
    </source>
</evidence>
<evidence type="ECO:0000256" key="2">
    <source>
        <dbReference type="ARBA" id="ARBA00022670"/>
    </source>
</evidence>
<evidence type="ECO:0000256" key="1">
    <source>
        <dbReference type="ARBA" id="ARBA00009388"/>
    </source>
</evidence>
<feature type="signal peptide" evidence="9">
    <location>
        <begin position="1"/>
        <end position="30"/>
    </location>
</feature>
<feature type="active site" evidence="8">
    <location>
        <position position="393"/>
    </location>
</feature>
<dbReference type="InterPro" id="IPR027268">
    <property type="entry name" value="Peptidase_M4/M1_CTD_sf"/>
</dbReference>
<reference evidence="14" key="2">
    <citation type="submission" date="2020-09" db="EMBL/GenBank/DDBJ databases">
        <authorList>
            <person name="Sun Q."/>
            <person name="Zhou Y."/>
        </authorList>
    </citation>
    <scope>NUCLEOTIDE SEQUENCE</scope>
    <source>
        <strain evidence="14">CGMCC 1.15085</strain>
    </source>
</reference>
<dbReference type="Pfam" id="PF01447">
    <property type="entry name" value="Peptidase_M4"/>
    <property type="match status" value="1"/>
</dbReference>
<evidence type="ECO:0000259" key="13">
    <source>
        <dbReference type="Pfam" id="PF07504"/>
    </source>
</evidence>
<evidence type="ECO:0000256" key="9">
    <source>
        <dbReference type="RuleBase" id="RU366073"/>
    </source>
</evidence>
<feature type="active site" description="Proton donor" evidence="8">
    <location>
        <position position="480"/>
    </location>
</feature>
<dbReference type="GO" id="GO:0004222">
    <property type="term" value="F:metalloendopeptidase activity"/>
    <property type="evidence" value="ECO:0007669"/>
    <property type="project" value="UniProtKB-UniRule"/>
</dbReference>
<dbReference type="EC" id="3.4.24.-" evidence="9"/>
<dbReference type="PANTHER" id="PTHR33794:SF1">
    <property type="entry name" value="BACILLOLYSIN"/>
    <property type="match status" value="1"/>
</dbReference>
<dbReference type="EMBL" id="BMHI01000009">
    <property type="protein sequence ID" value="GGB47791.1"/>
    <property type="molecule type" value="Genomic_DNA"/>
</dbReference>
<name>A0A916TJU5_9MICO</name>
<feature type="domain" description="Peptidase M4" evidence="11">
    <location>
        <begin position="256"/>
        <end position="399"/>
    </location>
</feature>
<dbReference type="GO" id="GO:0005576">
    <property type="term" value="C:extracellular region"/>
    <property type="evidence" value="ECO:0007669"/>
    <property type="project" value="UniProtKB-SubCell"/>
</dbReference>
<evidence type="ECO:0000313" key="15">
    <source>
        <dbReference type="Proteomes" id="UP000636793"/>
    </source>
</evidence>
<dbReference type="AlphaFoldDB" id="A0A916TJU5"/>
<proteinExistence type="inferred from homology"/>
<feature type="region of interest" description="Disordered" evidence="10">
    <location>
        <begin position="237"/>
        <end position="256"/>
    </location>
</feature>
<dbReference type="Pfam" id="PF07504">
    <property type="entry name" value="FTP"/>
    <property type="match status" value="1"/>
</dbReference>
<evidence type="ECO:0000256" key="4">
    <source>
        <dbReference type="ARBA" id="ARBA00022729"/>
    </source>
</evidence>
<keyword evidence="2 9" id="KW-0645">Protease</keyword>
<dbReference type="Pfam" id="PF02868">
    <property type="entry name" value="Peptidase_M4_C"/>
    <property type="match status" value="1"/>
</dbReference>
<keyword evidence="3" id="KW-0479">Metal-binding</keyword>
<dbReference type="PRINTS" id="PR00730">
    <property type="entry name" value="THERMOLYSIN"/>
</dbReference>
<comment type="similarity">
    <text evidence="1 9">Belongs to the peptidase M4 family.</text>
</comment>
<dbReference type="InterPro" id="IPR013856">
    <property type="entry name" value="Peptidase_M4_domain"/>
</dbReference>
<dbReference type="Gene3D" id="3.10.450.490">
    <property type="match status" value="1"/>
</dbReference>
<keyword evidence="7 9" id="KW-0482">Metalloprotease</keyword>
<dbReference type="SUPFAM" id="SSF55486">
    <property type="entry name" value="Metalloproteases ('zincins'), catalytic domain"/>
    <property type="match status" value="1"/>
</dbReference>
<feature type="chain" id="PRO_5038161546" description="Neutral metalloproteinase" evidence="9">
    <location>
        <begin position="31"/>
        <end position="574"/>
    </location>
</feature>
<evidence type="ECO:0000259" key="12">
    <source>
        <dbReference type="Pfam" id="PF02868"/>
    </source>
</evidence>
<dbReference type="InterPro" id="IPR001570">
    <property type="entry name" value="Peptidase_M4_C_domain"/>
</dbReference>
<gene>
    <name evidence="14" type="ORF">GCM10011492_43730</name>
</gene>
<feature type="domain" description="Peptidase M4 C-terminal" evidence="12">
    <location>
        <begin position="403"/>
        <end position="573"/>
    </location>
</feature>
<keyword evidence="4 9" id="KW-0732">Signal</keyword>
<evidence type="ECO:0000256" key="10">
    <source>
        <dbReference type="SAM" id="MobiDB-lite"/>
    </source>
</evidence>
<evidence type="ECO:0000259" key="11">
    <source>
        <dbReference type="Pfam" id="PF01447"/>
    </source>
</evidence>
<reference evidence="14" key="1">
    <citation type="journal article" date="2014" name="Int. J. Syst. Evol. Microbiol.">
        <title>Complete genome sequence of Corynebacterium casei LMG S-19264T (=DSM 44701T), isolated from a smear-ripened cheese.</title>
        <authorList>
            <consortium name="US DOE Joint Genome Institute (JGI-PGF)"/>
            <person name="Walter F."/>
            <person name="Albersmeier A."/>
            <person name="Kalinowski J."/>
            <person name="Ruckert C."/>
        </authorList>
    </citation>
    <scope>NUCLEOTIDE SEQUENCE</scope>
    <source>
        <strain evidence="14">CGMCC 1.15085</strain>
    </source>
</reference>
<evidence type="ECO:0000256" key="6">
    <source>
        <dbReference type="ARBA" id="ARBA00022833"/>
    </source>
</evidence>
<dbReference type="GO" id="GO:0046872">
    <property type="term" value="F:metal ion binding"/>
    <property type="evidence" value="ECO:0007669"/>
    <property type="project" value="UniProtKB-UniRule"/>
</dbReference>
<dbReference type="PROSITE" id="PS51257">
    <property type="entry name" value="PROKAR_LIPOPROTEIN"/>
    <property type="match status" value="1"/>
</dbReference>
<evidence type="ECO:0000313" key="14">
    <source>
        <dbReference type="EMBL" id="GGB47791.1"/>
    </source>
</evidence>
<organism evidence="14 15">
    <name type="scientific">Flexivirga endophytica</name>
    <dbReference type="NCBI Taxonomy" id="1849103"/>
    <lineage>
        <taxon>Bacteria</taxon>
        <taxon>Bacillati</taxon>
        <taxon>Actinomycetota</taxon>
        <taxon>Actinomycetes</taxon>
        <taxon>Micrococcales</taxon>
        <taxon>Dermacoccaceae</taxon>
        <taxon>Flexivirga</taxon>
    </lineage>
</organism>
<sequence>MYMRVNKTAMLFGIAAVSTSCVIGGTAAHAASAPSATHRAAGVSNHHAVDSFLSSNPQSIASSSGDDYQLVGTTTSADGTSHFRYQRTYKSLPVVGGDFVVHAKSGKVVGHSGDQRAAISLSTTPTVAATASRSNAIAGAKVYNVAGATTSKLVVDATGAKPVLAWMTVVKGVQADGITPSHKAVLVNAQTGKTIRSSEMIKSLMSASTSKQAMARRGVHHDATLTTRTPAKVPTISWASVGGHGKGHNKGVAADGTGKSLTLGDVNITTTQGSSGYEMTDPNHGGNSACDMNNSEAGNCALFTDDDNAWGDGQNDDRATAAVDVYYGAAMTWDYYNKAFGRNGIFDDGKGVPSRVHYGSGYVNAFWDGSQMTYGDGQGDNAPLVAIDVAGHEMSHGVSEALANLGYSGDVGGINEANSDVFGTMVEFEANSSVDTPDFLIGETIDINGDGTPLRYMDKPSKDGASLDCWSSATQNEDPHYTSGVGNHAFFLLANGSGQSDWGDSPTCDSSTVTGIGKDKAANIWYNAIKDYGTSDMSYADLRAGMIKSADSLYGADSTESQAVAAAWSAVSVS</sequence>
<keyword evidence="15" id="KW-1185">Reference proteome</keyword>
<keyword evidence="9" id="KW-0964">Secreted</keyword>
<dbReference type="Gene3D" id="3.10.170.10">
    <property type="match status" value="1"/>
</dbReference>
<evidence type="ECO:0000256" key="8">
    <source>
        <dbReference type="PIRSR" id="PIRSR623612-1"/>
    </source>
</evidence>
<feature type="domain" description="FTP" evidence="13">
    <location>
        <begin position="66"/>
        <end position="114"/>
    </location>
</feature>
<comment type="caution">
    <text evidence="14">The sequence shown here is derived from an EMBL/GenBank/DDBJ whole genome shotgun (WGS) entry which is preliminary data.</text>
</comment>
<dbReference type="Gene3D" id="1.10.390.10">
    <property type="entry name" value="Neutral Protease Domain 2"/>
    <property type="match status" value="1"/>
</dbReference>
<evidence type="ECO:0000256" key="5">
    <source>
        <dbReference type="ARBA" id="ARBA00022801"/>
    </source>
</evidence>
<comment type="function">
    <text evidence="9">Extracellular zinc metalloprotease.</text>
</comment>
<evidence type="ECO:0000256" key="3">
    <source>
        <dbReference type="ARBA" id="ARBA00022723"/>
    </source>
</evidence>
<comment type="subcellular location">
    <subcellularLocation>
        <location evidence="9">Secreted</location>
    </subcellularLocation>
</comment>
<accession>A0A916TJU5</accession>
<dbReference type="InterPro" id="IPR023612">
    <property type="entry name" value="Peptidase_M4"/>
</dbReference>